<protein>
    <recommendedName>
        <fullName evidence="6">RING-type domain-containing protein</fullName>
    </recommendedName>
</protein>
<dbReference type="PROSITE" id="PS00022">
    <property type="entry name" value="EGF_1"/>
    <property type="match status" value="1"/>
</dbReference>
<evidence type="ECO:0000259" key="6">
    <source>
        <dbReference type="PROSITE" id="PS50089"/>
    </source>
</evidence>
<dbReference type="GO" id="GO:0008270">
    <property type="term" value="F:zinc ion binding"/>
    <property type="evidence" value="ECO:0007669"/>
    <property type="project" value="UniProtKB-KW"/>
</dbReference>
<dbReference type="Proteomes" id="UP000683925">
    <property type="component" value="Unassembled WGS sequence"/>
</dbReference>
<keyword evidence="5" id="KW-1133">Transmembrane helix</keyword>
<sequence length="443" mass="51120">MNFAKSQILVDFSENDYWTTLFNTSSPITFKVTSLKEEYCYVKIELFSKDPTFLLMADYKIRPNINLISQYKQGEKIDRISQLENRGTRFLKLKGKLGTIYITTTADNIYNQYQITITGNNEDQCDNECNYGGVCKSDGCFCQSSFIGNDCHQSAVELPSGSERDVDFLVDETIKFFSIDLSYLIGQKLKLEFETDCDDCLTIIIYKTKALLGPEDSLNSNYTYLFYITDGSSTIQTYVPQTLAASQQILYLAVSKQYSIYETPHLSIKCNYFSESNDDDDSTDYSNKLLYIIIPTVFGSILCFIIIGCLLRRKRTYTSQAAQVAQDPFSQQTRNGNAQDPFSQQNRMVAFHNPIQQQYPQQKFPVSQFLWQKDDNNNDDNDKCIICLMSLNHYNNQTIKIRCGHVFHRNCIVEWCQKQISSKKDHQSDCPYCRQPMNLNEIF</sequence>
<evidence type="ECO:0000256" key="2">
    <source>
        <dbReference type="ARBA" id="ARBA00022771"/>
    </source>
</evidence>
<proteinExistence type="predicted"/>
<evidence type="ECO:0000256" key="1">
    <source>
        <dbReference type="ARBA" id="ARBA00022723"/>
    </source>
</evidence>
<gene>
    <name evidence="7" type="ORF">POCTA_138.1.T0260021</name>
</gene>
<dbReference type="SMART" id="SM01197">
    <property type="entry name" value="FANCL_C"/>
    <property type="match status" value="1"/>
</dbReference>
<keyword evidence="2 4" id="KW-0863">Zinc-finger</keyword>
<organism evidence="7 8">
    <name type="scientific">Paramecium octaurelia</name>
    <dbReference type="NCBI Taxonomy" id="43137"/>
    <lineage>
        <taxon>Eukaryota</taxon>
        <taxon>Sar</taxon>
        <taxon>Alveolata</taxon>
        <taxon>Ciliophora</taxon>
        <taxon>Intramacronucleata</taxon>
        <taxon>Oligohymenophorea</taxon>
        <taxon>Peniculida</taxon>
        <taxon>Parameciidae</taxon>
        <taxon>Paramecium</taxon>
    </lineage>
</organism>
<keyword evidence="5" id="KW-0472">Membrane</keyword>
<dbReference type="Pfam" id="PF13639">
    <property type="entry name" value="zf-RING_2"/>
    <property type="match status" value="1"/>
</dbReference>
<comment type="caution">
    <text evidence="7">The sequence shown here is derived from an EMBL/GenBank/DDBJ whole genome shotgun (WGS) entry which is preliminary data.</text>
</comment>
<feature type="transmembrane region" description="Helical" evidence="5">
    <location>
        <begin position="289"/>
        <end position="311"/>
    </location>
</feature>
<keyword evidence="3" id="KW-0862">Zinc</keyword>
<dbReference type="PANTHER" id="PTHR45798">
    <property type="entry name" value="RING-H2 FINGER PROTEIN ATL61-RELATED-RELATED"/>
    <property type="match status" value="1"/>
</dbReference>
<dbReference type="PANTHER" id="PTHR45798:SF97">
    <property type="entry name" value="ALCOHOL-SENSITIVE RING FINGER PROTEIN 1"/>
    <property type="match status" value="1"/>
</dbReference>
<evidence type="ECO:0000256" key="3">
    <source>
        <dbReference type="ARBA" id="ARBA00022833"/>
    </source>
</evidence>
<dbReference type="InterPro" id="IPR000742">
    <property type="entry name" value="EGF"/>
</dbReference>
<dbReference type="PROSITE" id="PS50089">
    <property type="entry name" value="ZF_RING_2"/>
    <property type="match status" value="1"/>
</dbReference>
<dbReference type="InterPro" id="IPR052788">
    <property type="entry name" value="RING-type_E3_ligase_ATL"/>
</dbReference>
<reference evidence="7" key="1">
    <citation type="submission" date="2021-01" db="EMBL/GenBank/DDBJ databases">
        <authorList>
            <consortium name="Genoscope - CEA"/>
            <person name="William W."/>
        </authorList>
    </citation>
    <scope>NUCLEOTIDE SEQUENCE</scope>
</reference>
<accession>A0A8S1TJV1</accession>
<keyword evidence="5" id="KW-0812">Transmembrane</keyword>
<dbReference type="AlphaFoldDB" id="A0A8S1TJV1"/>
<dbReference type="OrthoDB" id="8062037at2759"/>
<dbReference type="EMBL" id="CAJJDP010000026">
    <property type="protein sequence ID" value="CAD8151984.1"/>
    <property type="molecule type" value="Genomic_DNA"/>
</dbReference>
<dbReference type="InterPro" id="IPR001841">
    <property type="entry name" value="Znf_RING"/>
</dbReference>
<keyword evidence="1" id="KW-0479">Metal-binding</keyword>
<dbReference type="SMART" id="SM00184">
    <property type="entry name" value="RING"/>
    <property type="match status" value="1"/>
</dbReference>
<evidence type="ECO:0000256" key="5">
    <source>
        <dbReference type="SAM" id="Phobius"/>
    </source>
</evidence>
<keyword evidence="8" id="KW-1185">Reference proteome</keyword>
<evidence type="ECO:0000313" key="8">
    <source>
        <dbReference type="Proteomes" id="UP000683925"/>
    </source>
</evidence>
<evidence type="ECO:0000313" key="7">
    <source>
        <dbReference type="EMBL" id="CAD8151984.1"/>
    </source>
</evidence>
<name>A0A8S1TJV1_PAROT</name>
<feature type="domain" description="RING-type" evidence="6">
    <location>
        <begin position="384"/>
        <end position="434"/>
    </location>
</feature>
<evidence type="ECO:0000256" key="4">
    <source>
        <dbReference type="PROSITE-ProRule" id="PRU00175"/>
    </source>
</evidence>